<dbReference type="AlphaFoldDB" id="A0A2A7U6Z0"/>
<dbReference type="EMBL" id="PDDV01000008">
    <property type="protein sequence ID" value="PEH74176.1"/>
    <property type="molecule type" value="Genomic_DNA"/>
</dbReference>
<comment type="caution">
    <text evidence="1">The sequence shown here is derived from an EMBL/GenBank/DDBJ whole genome shotgun (WGS) entry which is preliminary data.</text>
</comment>
<sequence length="289" mass="30781">MAWKETTITLPPTLANMHQSAVTVVPADFPGIAALQQLQGKISWPSSPQAGGAAGMVALRQQLETMSASGWMLTVHAWQHSVGKTEKSGCYLSPQNAIKRLAQKLTDSADPRHPEGEVQAVVVMVCAGEVGQFVERLKAVTDALPLPGLLQAYRLAASTAGLANSKMDLGAAMLNPYWPEKGAIVQRPQRDMRRILLAELAQAGAAVATDPTAALSDLIALRQKLQAEQAAAWKRMQDMSGRVWVLHAQGTPQNIAAALSAGAPGDELVHTAAVMFLGDDLTFLRELLP</sequence>
<evidence type="ECO:0000313" key="1">
    <source>
        <dbReference type="EMBL" id="PEH74176.1"/>
    </source>
</evidence>
<proteinExistence type="predicted"/>
<dbReference type="RefSeq" id="WP_098142698.1">
    <property type="nucleotide sequence ID" value="NZ_PDDV01000008.1"/>
</dbReference>
<protein>
    <submittedName>
        <fullName evidence="1">Uncharacterized protein</fullName>
    </submittedName>
</protein>
<dbReference type="OrthoDB" id="5674556at2"/>
<name>A0A2A7U6Z0_EDWTA</name>
<evidence type="ECO:0000313" key="2">
    <source>
        <dbReference type="Proteomes" id="UP000219788"/>
    </source>
</evidence>
<dbReference type="Proteomes" id="UP000219788">
    <property type="component" value="Unassembled WGS sequence"/>
</dbReference>
<reference evidence="2" key="1">
    <citation type="submission" date="2017-09" db="EMBL/GenBank/DDBJ databases">
        <title>FDA dAtabase for Regulatory Grade micrObial Sequences (FDA-ARGOS): Supporting development and validation of Infectious Disease Dx tests.</title>
        <authorList>
            <person name="Goldberg B."/>
            <person name="Campos J."/>
            <person name="Tallon L."/>
            <person name="Sadzewicz L."/>
            <person name="Ott S."/>
            <person name="Zhao X."/>
            <person name="Nagaraj S."/>
            <person name="Vavikolanu K."/>
            <person name="Aluvathingal J."/>
            <person name="Nadendla S."/>
            <person name="Geyer C."/>
            <person name="Sichtig H."/>
        </authorList>
    </citation>
    <scope>NUCLEOTIDE SEQUENCE [LARGE SCALE GENOMIC DNA]</scope>
    <source>
        <strain evidence="2">FDAARGOS_370</strain>
    </source>
</reference>
<accession>A0A2A7U6Z0</accession>
<gene>
    <name evidence="1" type="ORF">CRM76_01840</name>
</gene>
<organism evidence="1 2">
    <name type="scientific">Edwardsiella tarda</name>
    <dbReference type="NCBI Taxonomy" id="636"/>
    <lineage>
        <taxon>Bacteria</taxon>
        <taxon>Pseudomonadati</taxon>
        <taxon>Pseudomonadota</taxon>
        <taxon>Gammaproteobacteria</taxon>
        <taxon>Enterobacterales</taxon>
        <taxon>Hafniaceae</taxon>
        <taxon>Edwardsiella</taxon>
    </lineage>
</organism>